<dbReference type="AlphaFoldDB" id="A0A6G1HIA8"/>
<feature type="compositionally biased region" description="Polar residues" evidence="1">
    <location>
        <begin position="1"/>
        <end position="13"/>
    </location>
</feature>
<feature type="compositionally biased region" description="Basic and acidic residues" evidence="1">
    <location>
        <begin position="14"/>
        <end position="24"/>
    </location>
</feature>
<protein>
    <submittedName>
        <fullName evidence="2">Uncharacterized protein</fullName>
    </submittedName>
</protein>
<evidence type="ECO:0000313" key="3">
    <source>
        <dbReference type="Proteomes" id="UP000799640"/>
    </source>
</evidence>
<feature type="region of interest" description="Disordered" evidence="1">
    <location>
        <begin position="1"/>
        <end position="31"/>
    </location>
</feature>
<keyword evidence="3" id="KW-1185">Reference proteome</keyword>
<organism evidence="2 3">
    <name type="scientific">Trichodelitschia bisporula</name>
    <dbReference type="NCBI Taxonomy" id="703511"/>
    <lineage>
        <taxon>Eukaryota</taxon>
        <taxon>Fungi</taxon>
        <taxon>Dikarya</taxon>
        <taxon>Ascomycota</taxon>
        <taxon>Pezizomycotina</taxon>
        <taxon>Dothideomycetes</taxon>
        <taxon>Dothideomycetes incertae sedis</taxon>
        <taxon>Phaeotrichales</taxon>
        <taxon>Phaeotrichaceae</taxon>
        <taxon>Trichodelitschia</taxon>
    </lineage>
</organism>
<sequence>MGTQSPRPLSELTAQRRTEAEKADSVMYGHQEAQETCRAQMSWVQAVQKEFADHHRIPAPALKVGDWVMLSTSQGMMVVDSFCARMVPSQALRGLRLSPTLIEVPFNGLYENLTPASSPETVASLSCLHLLHP</sequence>
<dbReference type="Proteomes" id="UP000799640">
    <property type="component" value="Unassembled WGS sequence"/>
</dbReference>
<name>A0A6G1HIA8_9PEZI</name>
<dbReference type="EMBL" id="ML996713">
    <property type="protein sequence ID" value="KAF2395587.1"/>
    <property type="molecule type" value="Genomic_DNA"/>
</dbReference>
<evidence type="ECO:0000313" key="2">
    <source>
        <dbReference type="EMBL" id="KAF2395587.1"/>
    </source>
</evidence>
<accession>A0A6G1HIA8</accession>
<proteinExistence type="predicted"/>
<evidence type="ECO:0000256" key="1">
    <source>
        <dbReference type="SAM" id="MobiDB-lite"/>
    </source>
</evidence>
<gene>
    <name evidence="2" type="ORF">EJ06DRAFT_268889</name>
</gene>
<reference evidence="2" key="1">
    <citation type="journal article" date="2020" name="Stud. Mycol.">
        <title>101 Dothideomycetes genomes: a test case for predicting lifestyles and emergence of pathogens.</title>
        <authorList>
            <person name="Haridas S."/>
            <person name="Albert R."/>
            <person name="Binder M."/>
            <person name="Bloem J."/>
            <person name="Labutti K."/>
            <person name="Salamov A."/>
            <person name="Andreopoulos B."/>
            <person name="Baker S."/>
            <person name="Barry K."/>
            <person name="Bills G."/>
            <person name="Bluhm B."/>
            <person name="Cannon C."/>
            <person name="Castanera R."/>
            <person name="Culley D."/>
            <person name="Daum C."/>
            <person name="Ezra D."/>
            <person name="Gonzalez J."/>
            <person name="Henrissat B."/>
            <person name="Kuo A."/>
            <person name="Liang C."/>
            <person name="Lipzen A."/>
            <person name="Lutzoni F."/>
            <person name="Magnuson J."/>
            <person name="Mondo S."/>
            <person name="Nolan M."/>
            <person name="Ohm R."/>
            <person name="Pangilinan J."/>
            <person name="Park H.-J."/>
            <person name="Ramirez L."/>
            <person name="Alfaro M."/>
            <person name="Sun H."/>
            <person name="Tritt A."/>
            <person name="Yoshinaga Y."/>
            <person name="Zwiers L.-H."/>
            <person name="Turgeon B."/>
            <person name="Goodwin S."/>
            <person name="Spatafora J."/>
            <person name="Crous P."/>
            <person name="Grigoriev I."/>
        </authorList>
    </citation>
    <scope>NUCLEOTIDE SEQUENCE</scope>
    <source>
        <strain evidence="2">CBS 262.69</strain>
    </source>
</reference>